<evidence type="ECO:0000256" key="1">
    <source>
        <dbReference type="SAM" id="MobiDB-lite"/>
    </source>
</evidence>
<reference evidence="2 3" key="1">
    <citation type="submission" date="2019-09" db="EMBL/GenBank/DDBJ databases">
        <authorList>
            <person name="Ou C."/>
        </authorList>
    </citation>
    <scope>NUCLEOTIDE SEQUENCE [LARGE SCALE GENOMIC DNA]</scope>
    <source>
        <strain evidence="2">S2</strain>
        <tissue evidence="2">Leaf</tissue>
    </source>
</reference>
<feature type="region of interest" description="Disordered" evidence="1">
    <location>
        <begin position="1"/>
        <end position="20"/>
    </location>
</feature>
<name>A0A5N5F292_9ROSA</name>
<sequence length="220" mass="24537">MSTPPLPSPTASAKKPQPLRWTQKETVQLLELVGRFGCDRGNQCSVMAVGLGEDLKGFGEKVQLEELLQKLDLFKSATTAEARSGRRNRLAPFANILSHLGMLDECCSAAIPESEDTQKEEEEKVVEYKSFLLCEGQDGTPIWAMSAYLGLGGDMDLWKRSMVTKLQDDDRTLDLQATYISVRSSRCMCSYGNFNNHLHMIRTSSASTRTSNIVMVSRKY</sequence>
<accession>A0A5N5F292</accession>
<proteinExistence type="predicted"/>
<comment type="caution">
    <text evidence="2">The sequence shown here is derived from an EMBL/GenBank/DDBJ whole genome shotgun (WGS) entry which is preliminary data.</text>
</comment>
<reference evidence="2 3" key="3">
    <citation type="submission" date="2019-11" db="EMBL/GenBank/DDBJ databases">
        <title>A de novo genome assembly of a pear dwarfing rootstock.</title>
        <authorList>
            <person name="Wang F."/>
            <person name="Wang J."/>
            <person name="Li S."/>
            <person name="Zhang Y."/>
            <person name="Fang M."/>
            <person name="Ma L."/>
            <person name="Zhao Y."/>
            <person name="Jiang S."/>
        </authorList>
    </citation>
    <scope>NUCLEOTIDE SEQUENCE [LARGE SCALE GENOMIC DNA]</scope>
    <source>
        <strain evidence="2">S2</strain>
        <tissue evidence="2">Leaf</tissue>
    </source>
</reference>
<evidence type="ECO:0000313" key="2">
    <source>
        <dbReference type="EMBL" id="KAB2597219.1"/>
    </source>
</evidence>
<protein>
    <submittedName>
        <fullName evidence="2">Uncharacterized protein</fullName>
    </submittedName>
</protein>
<keyword evidence="3" id="KW-1185">Reference proteome</keyword>
<evidence type="ECO:0000313" key="3">
    <source>
        <dbReference type="Proteomes" id="UP000327157"/>
    </source>
</evidence>
<gene>
    <name evidence="2" type="ORF">D8674_000139</name>
</gene>
<dbReference type="AlphaFoldDB" id="A0A5N5F292"/>
<dbReference type="Proteomes" id="UP000327157">
    <property type="component" value="Chromosome 1"/>
</dbReference>
<reference evidence="3" key="2">
    <citation type="submission" date="2019-10" db="EMBL/GenBank/DDBJ databases">
        <title>A de novo genome assembly of a pear dwarfing rootstock.</title>
        <authorList>
            <person name="Wang F."/>
            <person name="Wang J."/>
            <person name="Li S."/>
            <person name="Zhang Y."/>
            <person name="Fang M."/>
            <person name="Ma L."/>
            <person name="Zhao Y."/>
            <person name="Jiang S."/>
        </authorList>
    </citation>
    <scope>NUCLEOTIDE SEQUENCE [LARGE SCALE GENOMIC DNA]</scope>
</reference>
<dbReference type="EMBL" id="SMOL01000768">
    <property type="protein sequence ID" value="KAB2597219.1"/>
    <property type="molecule type" value="Genomic_DNA"/>
</dbReference>
<organism evidence="2 3">
    <name type="scientific">Pyrus ussuriensis x Pyrus communis</name>
    <dbReference type="NCBI Taxonomy" id="2448454"/>
    <lineage>
        <taxon>Eukaryota</taxon>
        <taxon>Viridiplantae</taxon>
        <taxon>Streptophyta</taxon>
        <taxon>Embryophyta</taxon>
        <taxon>Tracheophyta</taxon>
        <taxon>Spermatophyta</taxon>
        <taxon>Magnoliopsida</taxon>
        <taxon>eudicotyledons</taxon>
        <taxon>Gunneridae</taxon>
        <taxon>Pentapetalae</taxon>
        <taxon>rosids</taxon>
        <taxon>fabids</taxon>
        <taxon>Rosales</taxon>
        <taxon>Rosaceae</taxon>
        <taxon>Amygdaloideae</taxon>
        <taxon>Maleae</taxon>
        <taxon>Pyrus</taxon>
    </lineage>
</organism>